<protein>
    <recommendedName>
        <fullName evidence="1">Cytochrome c-552/4 domain-containing protein</fullName>
    </recommendedName>
</protein>
<dbReference type="Pfam" id="PF13435">
    <property type="entry name" value="Cytochrome_C554"/>
    <property type="match status" value="1"/>
</dbReference>
<accession>A0A1W1BFX8</accession>
<dbReference type="AlphaFoldDB" id="A0A1W1BFX8"/>
<dbReference type="InterPro" id="IPR036280">
    <property type="entry name" value="Multihaem_cyt_sf"/>
</dbReference>
<gene>
    <name evidence="2" type="ORF">MNB_SV-6-156</name>
</gene>
<dbReference type="Gene3D" id="1.10.1130.10">
    <property type="entry name" value="Flavocytochrome C3, Chain A"/>
    <property type="match status" value="1"/>
</dbReference>
<name>A0A1W1BFX8_9ZZZZ</name>
<organism evidence="2">
    <name type="scientific">hydrothermal vent metagenome</name>
    <dbReference type="NCBI Taxonomy" id="652676"/>
    <lineage>
        <taxon>unclassified sequences</taxon>
        <taxon>metagenomes</taxon>
        <taxon>ecological metagenomes</taxon>
    </lineage>
</organism>
<dbReference type="SUPFAM" id="SSF48695">
    <property type="entry name" value="Multiheme cytochromes"/>
    <property type="match status" value="1"/>
</dbReference>
<dbReference type="InterPro" id="IPR023155">
    <property type="entry name" value="Cyt_c-552/4"/>
</dbReference>
<proteinExistence type="predicted"/>
<evidence type="ECO:0000313" key="2">
    <source>
        <dbReference type="EMBL" id="SFV52378.1"/>
    </source>
</evidence>
<feature type="domain" description="Cytochrome c-552/4" evidence="1">
    <location>
        <begin position="25"/>
        <end position="105"/>
    </location>
</feature>
<sequence length="379" mass="42500">MKKSLLFLVALIATANLHAKLENSVCKTCHPIIYQEYEQSAHSRSSIYRDSVHKAVWDKHPAKAKGNYNCAKCHTPSDHKLINGETKLSNNEIQKTEPISCLACHQIESIEKHEKSNKNIYTKKEKYIYSNDKEKRGKKVSFHEKSYLFGLIKIGSGSPYHKIDYTNENYYNGNSCMGCHSHKQNGKGFVVCDLGVKQGESKESCISCHMPKVKGPLANQKQSATHAYHGVTIHGITPKILSKYIKLSIKRGSDGFSIAIKNEATHTLFPQPLRLNQLRVTIQRGGKDIALETHSFARVIGKDGKPAMPWVADSVISDTTIKALETRVVKYKTAIEDGDRVRVEFGYYLANPKAAKKLGLDEGDSASKFIILKEARFEF</sequence>
<reference evidence="2" key="1">
    <citation type="submission" date="2016-10" db="EMBL/GenBank/DDBJ databases">
        <authorList>
            <person name="de Groot N.N."/>
        </authorList>
    </citation>
    <scope>NUCLEOTIDE SEQUENCE</scope>
</reference>
<dbReference type="EMBL" id="FPHC01000026">
    <property type="protein sequence ID" value="SFV52378.1"/>
    <property type="molecule type" value="Genomic_DNA"/>
</dbReference>
<evidence type="ECO:0000259" key="1">
    <source>
        <dbReference type="Pfam" id="PF13435"/>
    </source>
</evidence>